<gene>
    <name evidence="1" type="ORF">AMJ87_05790</name>
</gene>
<evidence type="ECO:0000313" key="1">
    <source>
        <dbReference type="EMBL" id="KPK72044.1"/>
    </source>
</evidence>
<dbReference type="Pfam" id="PF22478">
    <property type="entry name" value="DUF6982"/>
    <property type="match status" value="1"/>
</dbReference>
<sequence length="137" mass="15700">MANRVVVHYADGKIEKGYTSDFQPGRDVFHLVVQDENTETSIPITVGDLKAVFFVKELHGRGRASSQEKRDFADFKDKKLLGKKVKIEFNDGEIICGLTLGYSPKRKGFFFTPIEKESNNERIFAILSFVKRITFYE</sequence>
<dbReference type="EMBL" id="LJUO01000043">
    <property type="protein sequence ID" value="KPK72044.1"/>
    <property type="molecule type" value="Genomic_DNA"/>
</dbReference>
<dbReference type="Proteomes" id="UP000051096">
    <property type="component" value="Unassembled WGS sequence"/>
</dbReference>
<comment type="caution">
    <text evidence="1">The sequence shown here is derived from an EMBL/GenBank/DDBJ whole genome shotgun (WGS) entry which is preliminary data.</text>
</comment>
<proteinExistence type="predicted"/>
<dbReference type="AlphaFoldDB" id="A0A0S8GJN9"/>
<dbReference type="InterPro" id="IPR054251">
    <property type="entry name" value="DUF6982"/>
</dbReference>
<organism evidence="1 2">
    <name type="scientific">candidate division WOR_3 bacterium SM23_60</name>
    <dbReference type="NCBI Taxonomy" id="1703780"/>
    <lineage>
        <taxon>Bacteria</taxon>
        <taxon>Bacteria division WOR-3</taxon>
    </lineage>
</organism>
<name>A0A0S8GJN9_UNCW3</name>
<reference evidence="1 2" key="1">
    <citation type="journal article" date="2015" name="Microbiome">
        <title>Genomic resolution of linkages in carbon, nitrogen, and sulfur cycling among widespread estuary sediment bacteria.</title>
        <authorList>
            <person name="Baker B.J."/>
            <person name="Lazar C.S."/>
            <person name="Teske A.P."/>
            <person name="Dick G.J."/>
        </authorList>
    </citation>
    <scope>NUCLEOTIDE SEQUENCE [LARGE SCALE GENOMIC DNA]</scope>
    <source>
        <strain evidence="1">SM23_60</strain>
    </source>
</reference>
<accession>A0A0S8GJN9</accession>
<evidence type="ECO:0000313" key="2">
    <source>
        <dbReference type="Proteomes" id="UP000051096"/>
    </source>
</evidence>
<protein>
    <submittedName>
        <fullName evidence="1">Uncharacterized protein</fullName>
    </submittedName>
</protein>